<evidence type="ECO:0000256" key="1">
    <source>
        <dbReference type="SAM" id="Phobius"/>
    </source>
</evidence>
<feature type="transmembrane region" description="Helical" evidence="1">
    <location>
        <begin position="31"/>
        <end position="48"/>
    </location>
</feature>
<keyword evidence="1" id="KW-1133">Transmembrane helix</keyword>
<protein>
    <submittedName>
        <fullName evidence="2">Uncharacterized protein</fullName>
    </submittedName>
</protein>
<name>A0AAX4NFC4_9ARCH</name>
<reference evidence="2 3" key="1">
    <citation type="submission" date="2023-09" db="EMBL/GenBank/DDBJ databases">
        <authorList>
            <person name="Golyshina O.V."/>
            <person name="Lunev E.A."/>
            <person name="Bargiela R."/>
            <person name="Gaines M.C."/>
            <person name="Daum B."/>
            <person name="Bale N.J."/>
            <person name="Koenen M."/>
            <person name="Sinninghe Damst J.S."/>
            <person name="Yakimov M."/>
            <person name="Golyshin P.N."/>
        </authorList>
    </citation>
    <scope>NUCLEOTIDE SEQUENCE [LARGE SCALE GENOMIC DNA]</scope>
    <source>
        <strain evidence="2 3">M1</strain>
    </source>
</reference>
<evidence type="ECO:0000313" key="3">
    <source>
        <dbReference type="Proteomes" id="UP001451606"/>
    </source>
</evidence>
<keyword evidence="1" id="KW-0812">Transmembrane</keyword>
<dbReference type="KEGG" id="omr:OXIME_000429"/>
<dbReference type="AlphaFoldDB" id="A0AAX4NFC4"/>
<organism evidence="2 3">
    <name type="scientific">Oxyplasma meridianum</name>
    <dbReference type="NCBI Taxonomy" id="3073602"/>
    <lineage>
        <taxon>Archaea</taxon>
        <taxon>Methanobacteriati</taxon>
        <taxon>Thermoplasmatota</taxon>
        <taxon>Thermoplasmata</taxon>
        <taxon>Thermoplasmatales</taxon>
        <taxon>Thermoplasmataceae</taxon>
        <taxon>Oxyplasma</taxon>
    </lineage>
</organism>
<dbReference type="RefSeq" id="WP_393971843.1">
    <property type="nucleotide sequence ID" value="NZ_CP133772.1"/>
</dbReference>
<keyword evidence="3" id="KW-1185">Reference proteome</keyword>
<accession>A0AAX4NFC4</accession>
<sequence length="55" mass="5947">MSRIDNAGSFVVAIISGIVAVKWQVMGLSDIFMIVPIISGLFAGVLLVRRDGKRE</sequence>
<dbReference type="Proteomes" id="UP001451606">
    <property type="component" value="Chromosome"/>
</dbReference>
<dbReference type="EMBL" id="CP133772">
    <property type="protein sequence ID" value="WYX99884.1"/>
    <property type="molecule type" value="Genomic_DNA"/>
</dbReference>
<feature type="transmembrane region" description="Helical" evidence="1">
    <location>
        <begin position="7"/>
        <end position="25"/>
    </location>
</feature>
<dbReference type="GeneID" id="95967154"/>
<evidence type="ECO:0000313" key="2">
    <source>
        <dbReference type="EMBL" id="WYX99884.1"/>
    </source>
</evidence>
<gene>
    <name evidence="2" type="ORF">OXIME_000429</name>
</gene>
<keyword evidence="1" id="KW-0472">Membrane</keyword>
<proteinExistence type="predicted"/>